<dbReference type="PROSITE" id="PS00108">
    <property type="entry name" value="PROTEIN_KINASE_ST"/>
    <property type="match status" value="1"/>
</dbReference>
<dbReference type="GO" id="GO:0004674">
    <property type="term" value="F:protein serine/threonine kinase activity"/>
    <property type="evidence" value="ECO:0007669"/>
    <property type="project" value="TreeGrafter"/>
</dbReference>
<feature type="non-terminal residue" evidence="6">
    <location>
        <position position="1"/>
    </location>
</feature>
<organism evidence="6 7">
    <name type="scientific">Acaulospora morrowiae</name>
    <dbReference type="NCBI Taxonomy" id="94023"/>
    <lineage>
        <taxon>Eukaryota</taxon>
        <taxon>Fungi</taxon>
        <taxon>Fungi incertae sedis</taxon>
        <taxon>Mucoromycota</taxon>
        <taxon>Glomeromycotina</taxon>
        <taxon>Glomeromycetes</taxon>
        <taxon>Diversisporales</taxon>
        <taxon>Acaulosporaceae</taxon>
        <taxon>Acaulospora</taxon>
    </lineage>
</organism>
<dbReference type="InterPro" id="IPR008271">
    <property type="entry name" value="Ser/Thr_kinase_AS"/>
</dbReference>
<proteinExistence type="predicted"/>
<gene>
    <name evidence="6" type="ORF">AMORRO_LOCUS17010</name>
</gene>
<dbReference type="OrthoDB" id="4062651at2759"/>
<feature type="non-terminal residue" evidence="6">
    <location>
        <position position="130"/>
    </location>
</feature>
<keyword evidence="2" id="KW-0547">Nucleotide-binding</keyword>
<keyword evidence="4" id="KW-0067">ATP-binding</keyword>
<dbReference type="PROSITE" id="PS50011">
    <property type="entry name" value="PROTEIN_KINASE_DOM"/>
    <property type="match status" value="1"/>
</dbReference>
<evidence type="ECO:0000256" key="3">
    <source>
        <dbReference type="ARBA" id="ARBA00022777"/>
    </source>
</evidence>
<dbReference type="GO" id="GO:0005524">
    <property type="term" value="F:ATP binding"/>
    <property type="evidence" value="ECO:0007669"/>
    <property type="project" value="UniProtKB-KW"/>
</dbReference>
<dbReference type="InterPro" id="IPR011009">
    <property type="entry name" value="Kinase-like_dom_sf"/>
</dbReference>
<keyword evidence="1" id="KW-0808">Transferase</keyword>
<dbReference type="InterPro" id="IPR000719">
    <property type="entry name" value="Prot_kinase_dom"/>
</dbReference>
<dbReference type="InterPro" id="IPR051681">
    <property type="entry name" value="Ser/Thr_Kinases-Pseudokinases"/>
</dbReference>
<evidence type="ECO:0000259" key="5">
    <source>
        <dbReference type="PROSITE" id="PS50011"/>
    </source>
</evidence>
<dbReference type="Gene3D" id="1.10.510.10">
    <property type="entry name" value="Transferase(Phosphotransferase) domain 1"/>
    <property type="match status" value="1"/>
</dbReference>
<dbReference type="EMBL" id="CAJVPV010050002">
    <property type="protein sequence ID" value="CAG8777077.1"/>
    <property type="molecule type" value="Genomic_DNA"/>
</dbReference>
<dbReference type="AlphaFoldDB" id="A0A9N9JE08"/>
<keyword evidence="7" id="KW-1185">Reference proteome</keyword>
<dbReference type="SUPFAM" id="SSF56112">
    <property type="entry name" value="Protein kinase-like (PK-like)"/>
    <property type="match status" value="1"/>
</dbReference>
<evidence type="ECO:0000256" key="1">
    <source>
        <dbReference type="ARBA" id="ARBA00022679"/>
    </source>
</evidence>
<dbReference type="Pfam" id="PF00069">
    <property type="entry name" value="Pkinase"/>
    <property type="match status" value="1"/>
</dbReference>
<keyword evidence="3" id="KW-0418">Kinase</keyword>
<evidence type="ECO:0000256" key="2">
    <source>
        <dbReference type="ARBA" id="ARBA00022741"/>
    </source>
</evidence>
<dbReference type="PANTHER" id="PTHR44329:SF288">
    <property type="entry name" value="MITOGEN-ACTIVATED PROTEIN KINASE KINASE KINASE 20"/>
    <property type="match status" value="1"/>
</dbReference>
<evidence type="ECO:0000313" key="7">
    <source>
        <dbReference type="Proteomes" id="UP000789342"/>
    </source>
</evidence>
<dbReference type="Proteomes" id="UP000789342">
    <property type="component" value="Unassembled WGS sequence"/>
</dbReference>
<dbReference type="PANTHER" id="PTHR44329">
    <property type="entry name" value="SERINE/THREONINE-PROTEIN KINASE TNNI3K-RELATED"/>
    <property type="match status" value="1"/>
</dbReference>
<feature type="domain" description="Protein kinase" evidence="5">
    <location>
        <begin position="1"/>
        <end position="130"/>
    </location>
</feature>
<reference evidence="6" key="1">
    <citation type="submission" date="2021-06" db="EMBL/GenBank/DDBJ databases">
        <authorList>
            <person name="Kallberg Y."/>
            <person name="Tangrot J."/>
            <person name="Rosling A."/>
        </authorList>
    </citation>
    <scope>NUCLEOTIDE SEQUENCE</scope>
    <source>
        <strain evidence="6">CL551</strain>
    </source>
</reference>
<comment type="caution">
    <text evidence="6">The sequence shown here is derived from an EMBL/GenBank/DDBJ whole genome shotgun (WGS) entry which is preliminary data.</text>
</comment>
<dbReference type="SMART" id="SM00220">
    <property type="entry name" value="S_TKc"/>
    <property type="match status" value="1"/>
</dbReference>
<protein>
    <submittedName>
        <fullName evidence="6">10377_t:CDS:1</fullName>
    </submittedName>
</protein>
<evidence type="ECO:0000256" key="4">
    <source>
        <dbReference type="ARBA" id="ARBA00022840"/>
    </source>
</evidence>
<accession>A0A9N9JE08</accession>
<name>A0A9N9JE08_9GLOM</name>
<evidence type="ECO:0000313" key="6">
    <source>
        <dbReference type="EMBL" id="CAG8777077.1"/>
    </source>
</evidence>
<sequence>QLRHENVVRFIGVCTNSNHFCIITELCDNGDMFDYMRRETKPSFSRQIMLMHDIAMGVTYLHTRRPSIIHRDLKSMNILISVDLQAKINDFGLARIRPKANASMHTQCGTPNWQAPEFWSPKPSYTEKVD</sequence>